<organism evidence="1 2">
    <name type="scientific">Thelephora ganbajun</name>
    <name type="common">Ganba fungus</name>
    <dbReference type="NCBI Taxonomy" id="370292"/>
    <lineage>
        <taxon>Eukaryota</taxon>
        <taxon>Fungi</taxon>
        <taxon>Dikarya</taxon>
        <taxon>Basidiomycota</taxon>
        <taxon>Agaricomycotina</taxon>
        <taxon>Agaricomycetes</taxon>
        <taxon>Thelephorales</taxon>
        <taxon>Thelephoraceae</taxon>
        <taxon>Thelephora</taxon>
    </lineage>
</organism>
<protein>
    <submittedName>
        <fullName evidence="1">Uncharacterized protein</fullName>
    </submittedName>
</protein>
<gene>
    <name evidence="1" type="ORF">BDM02DRAFT_3268763</name>
</gene>
<comment type="caution">
    <text evidence="1">The sequence shown here is derived from an EMBL/GenBank/DDBJ whole genome shotgun (WGS) entry which is preliminary data.</text>
</comment>
<name>A0ACB6ZIN2_THEGA</name>
<reference evidence="1" key="1">
    <citation type="submission" date="2019-10" db="EMBL/GenBank/DDBJ databases">
        <authorList>
            <consortium name="DOE Joint Genome Institute"/>
            <person name="Kuo A."/>
            <person name="Miyauchi S."/>
            <person name="Kiss E."/>
            <person name="Drula E."/>
            <person name="Kohler A."/>
            <person name="Sanchez-Garcia M."/>
            <person name="Andreopoulos B."/>
            <person name="Barry K.W."/>
            <person name="Bonito G."/>
            <person name="Buee M."/>
            <person name="Carver A."/>
            <person name="Chen C."/>
            <person name="Cichocki N."/>
            <person name="Clum A."/>
            <person name="Culley D."/>
            <person name="Crous P.W."/>
            <person name="Fauchery L."/>
            <person name="Girlanda M."/>
            <person name="Hayes R."/>
            <person name="Keri Z."/>
            <person name="Labutti K."/>
            <person name="Lipzen A."/>
            <person name="Lombard V."/>
            <person name="Magnuson J."/>
            <person name="Maillard F."/>
            <person name="Morin E."/>
            <person name="Murat C."/>
            <person name="Nolan M."/>
            <person name="Ohm R."/>
            <person name="Pangilinan J."/>
            <person name="Pereira M."/>
            <person name="Perotto S."/>
            <person name="Peter M."/>
            <person name="Riley R."/>
            <person name="Sitrit Y."/>
            <person name="Stielow B."/>
            <person name="Szollosi G."/>
            <person name="Zifcakova L."/>
            <person name="Stursova M."/>
            <person name="Spatafora J.W."/>
            <person name="Tedersoo L."/>
            <person name="Vaario L.-M."/>
            <person name="Yamada A."/>
            <person name="Yan M."/>
            <person name="Wang P."/>
            <person name="Xu J."/>
            <person name="Bruns T."/>
            <person name="Baldrian P."/>
            <person name="Vilgalys R."/>
            <person name="Henrissat B."/>
            <person name="Grigoriev I.V."/>
            <person name="Hibbett D."/>
            <person name="Nagy L.G."/>
            <person name="Martin F.M."/>
        </authorList>
    </citation>
    <scope>NUCLEOTIDE SEQUENCE</scope>
    <source>
        <strain evidence="1">P2</strain>
    </source>
</reference>
<dbReference type="Proteomes" id="UP000886501">
    <property type="component" value="Unassembled WGS sequence"/>
</dbReference>
<proteinExistence type="predicted"/>
<keyword evidence="2" id="KW-1185">Reference proteome</keyword>
<sequence length="490" mass="54845">MPLNYSKWDALEVSDDSDIEGHPNVDHKSLVRWKQRQIHEDREARKHKIATLKADIQSNPIIQERLREVRNSVKEKGVAFFSAIVERLEKQPSPERPPAPLEGTYDGMLLSLLRRTADDVKELGIASGDPRLDEELIKSLDEHLERMPEFMEKAKKELEYEEAEQKKKITSEDIRPGFSSTVGSSYIPSKPEPAPLPGALGTSTTHKKKATTTTVEYEVLNPKSVASSSTAPPPDLNEDDEIQEDEADIVPEVTPVIAEFSKLPLGGFQASWDFIRAHRDVVVPGASDALLVAGYRAEREGKHEYAKRCVHQSLLLQYGEKLGRDGISVFFGKMIDADPRAVMVFMKDVDDTYNHIVTRVKVNKEEEEAFSKGTEQIQLVPENPGAEISFNVPDGPPPENIKLEGPGTEGMEIEEVRKALQMQWEVFESFEEDMKAALKSQKLDSVNKVLGSMKIEDAERVVELLQISGMLSFSENGIRDQTGELADDVD</sequence>
<accession>A0ACB6ZIN2</accession>
<evidence type="ECO:0000313" key="2">
    <source>
        <dbReference type="Proteomes" id="UP000886501"/>
    </source>
</evidence>
<dbReference type="EMBL" id="MU117998">
    <property type="protein sequence ID" value="KAF9649444.1"/>
    <property type="molecule type" value="Genomic_DNA"/>
</dbReference>
<reference evidence="1" key="2">
    <citation type="journal article" date="2020" name="Nat. Commun.">
        <title>Large-scale genome sequencing of mycorrhizal fungi provides insights into the early evolution of symbiotic traits.</title>
        <authorList>
            <person name="Miyauchi S."/>
            <person name="Kiss E."/>
            <person name="Kuo A."/>
            <person name="Drula E."/>
            <person name="Kohler A."/>
            <person name="Sanchez-Garcia M."/>
            <person name="Morin E."/>
            <person name="Andreopoulos B."/>
            <person name="Barry K.W."/>
            <person name="Bonito G."/>
            <person name="Buee M."/>
            <person name="Carver A."/>
            <person name="Chen C."/>
            <person name="Cichocki N."/>
            <person name="Clum A."/>
            <person name="Culley D."/>
            <person name="Crous P.W."/>
            <person name="Fauchery L."/>
            <person name="Girlanda M."/>
            <person name="Hayes R.D."/>
            <person name="Keri Z."/>
            <person name="LaButti K."/>
            <person name="Lipzen A."/>
            <person name="Lombard V."/>
            <person name="Magnuson J."/>
            <person name="Maillard F."/>
            <person name="Murat C."/>
            <person name="Nolan M."/>
            <person name="Ohm R.A."/>
            <person name="Pangilinan J."/>
            <person name="Pereira M.F."/>
            <person name="Perotto S."/>
            <person name="Peter M."/>
            <person name="Pfister S."/>
            <person name="Riley R."/>
            <person name="Sitrit Y."/>
            <person name="Stielow J.B."/>
            <person name="Szollosi G."/>
            <person name="Zifcakova L."/>
            <person name="Stursova M."/>
            <person name="Spatafora J.W."/>
            <person name="Tedersoo L."/>
            <person name="Vaario L.M."/>
            <person name="Yamada A."/>
            <person name="Yan M."/>
            <person name="Wang P."/>
            <person name="Xu J."/>
            <person name="Bruns T."/>
            <person name="Baldrian P."/>
            <person name="Vilgalys R."/>
            <person name="Dunand C."/>
            <person name="Henrissat B."/>
            <person name="Grigoriev I.V."/>
            <person name="Hibbett D."/>
            <person name="Nagy L.G."/>
            <person name="Martin F.M."/>
        </authorList>
    </citation>
    <scope>NUCLEOTIDE SEQUENCE</scope>
    <source>
        <strain evidence="1">P2</strain>
    </source>
</reference>
<evidence type="ECO:0000313" key="1">
    <source>
        <dbReference type="EMBL" id="KAF9649444.1"/>
    </source>
</evidence>